<protein>
    <submittedName>
        <fullName evidence="3">Pheromone-processing carboxypeptidase KEX1-like</fullName>
    </submittedName>
</protein>
<reference evidence="3" key="2">
    <citation type="submission" date="2025-08" db="UniProtKB">
        <authorList>
            <consortium name="RefSeq"/>
        </authorList>
    </citation>
    <scope>IDENTIFICATION</scope>
    <source>
        <tissue evidence="3">Leaf</tissue>
    </source>
</reference>
<dbReference type="RefSeq" id="XP_056690218.1">
    <property type="nucleotide sequence ID" value="XM_056834240.1"/>
</dbReference>
<evidence type="ECO:0000256" key="1">
    <source>
        <dbReference type="SAM" id="MobiDB-lite"/>
    </source>
</evidence>
<feature type="compositionally biased region" description="Acidic residues" evidence="1">
    <location>
        <begin position="90"/>
        <end position="110"/>
    </location>
</feature>
<evidence type="ECO:0000313" key="2">
    <source>
        <dbReference type="Proteomes" id="UP000813463"/>
    </source>
</evidence>
<dbReference type="Proteomes" id="UP000813463">
    <property type="component" value="Chromosome 1"/>
</dbReference>
<reference evidence="2" key="1">
    <citation type="journal article" date="2021" name="Nat. Commun.">
        <title>Genomic analyses provide insights into spinach domestication and the genetic basis of agronomic traits.</title>
        <authorList>
            <person name="Cai X."/>
            <person name="Sun X."/>
            <person name="Xu C."/>
            <person name="Sun H."/>
            <person name="Wang X."/>
            <person name="Ge C."/>
            <person name="Zhang Z."/>
            <person name="Wang Q."/>
            <person name="Fei Z."/>
            <person name="Jiao C."/>
            <person name="Wang Q."/>
        </authorList>
    </citation>
    <scope>NUCLEOTIDE SEQUENCE [LARGE SCALE GENOMIC DNA]</scope>
    <source>
        <strain evidence="2">cv. Varoflay</strain>
    </source>
</reference>
<name>A0ABM3R3L7_SPIOL</name>
<feature type="compositionally biased region" description="Acidic residues" evidence="1">
    <location>
        <begin position="45"/>
        <end position="62"/>
    </location>
</feature>
<evidence type="ECO:0000313" key="3">
    <source>
        <dbReference type="RefSeq" id="XP_056690218.1"/>
    </source>
</evidence>
<organism evidence="2 3">
    <name type="scientific">Spinacia oleracea</name>
    <name type="common">Spinach</name>
    <dbReference type="NCBI Taxonomy" id="3562"/>
    <lineage>
        <taxon>Eukaryota</taxon>
        <taxon>Viridiplantae</taxon>
        <taxon>Streptophyta</taxon>
        <taxon>Embryophyta</taxon>
        <taxon>Tracheophyta</taxon>
        <taxon>Spermatophyta</taxon>
        <taxon>Magnoliopsida</taxon>
        <taxon>eudicotyledons</taxon>
        <taxon>Gunneridae</taxon>
        <taxon>Pentapetalae</taxon>
        <taxon>Caryophyllales</taxon>
        <taxon>Chenopodiaceae</taxon>
        <taxon>Chenopodioideae</taxon>
        <taxon>Anserineae</taxon>
        <taxon>Spinacia</taxon>
    </lineage>
</organism>
<proteinExistence type="predicted"/>
<accession>A0ABM3R3L7</accession>
<dbReference type="GeneID" id="130465471"/>
<feature type="region of interest" description="Disordered" evidence="1">
    <location>
        <begin position="37"/>
        <end position="130"/>
    </location>
</feature>
<gene>
    <name evidence="3" type="primary">LOC130465471</name>
</gene>
<feature type="compositionally biased region" description="Basic and acidic residues" evidence="1">
    <location>
        <begin position="117"/>
        <end position="130"/>
    </location>
</feature>
<keyword evidence="2" id="KW-1185">Reference proteome</keyword>
<sequence length="130" mass="14973">MVLETVGGGMTLKSTTILELTEKSYEDGRLVESLYQDHSDIENAMNEDEDENTNEDSDDNSVECESTIEISSESEAEPETNNEVNSILQQDDENMEYDYDPEDDMDDPEDQNFTPEHYNEMNDHRDVFNI</sequence>